<name>A0A6H3GUC8_OENOE</name>
<dbReference type="InterPro" id="IPR008254">
    <property type="entry name" value="Flavodoxin/NO_synth"/>
</dbReference>
<dbReference type="OMA" id="GPWVLLT"/>
<accession>A0A6H3GUC8</accession>
<gene>
    <name evidence="3" type="ORF">ATX59_00730</name>
    <name evidence="2" type="ORF">GA838_04180</name>
    <name evidence="4" type="ORF">OENI_0138</name>
</gene>
<evidence type="ECO:0000313" key="6">
    <source>
        <dbReference type="Proteomes" id="UP000294726"/>
    </source>
</evidence>
<dbReference type="SUPFAM" id="SSF52218">
    <property type="entry name" value="Flavoproteins"/>
    <property type="match status" value="1"/>
</dbReference>
<dbReference type="Gene3D" id="3.40.50.360">
    <property type="match status" value="1"/>
</dbReference>
<dbReference type="EMBL" id="LR031358">
    <property type="protein sequence ID" value="VDB97105.1"/>
    <property type="molecule type" value="Genomic_DNA"/>
</dbReference>
<evidence type="ECO:0000313" key="5">
    <source>
        <dbReference type="Proteomes" id="UP000181728"/>
    </source>
</evidence>
<organism evidence="3 5">
    <name type="scientific">Oenococcus oeni</name>
    <name type="common">Leuconostoc oenos</name>
    <dbReference type="NCBI Taxonomy" id="1247"/>
    <lineage>
        <taxon>Bacteria</taxon>
        <taxon>Bacillati</taxon>
        <taxon>Bacillota</taxon>
        <taxon>Bacilli</taxon>
        <taxon>Lactobacillales</taxon>
        <taxon>Lactobacillaceae</taxon>
        <taxon>Oenococcus</taxon>
    </lineage>
</organism>
<sequence>MKKVRVLYISIEGNSRNFMERVEKYSKQKKEQNTNNIEIEAVEVSDSTDLVEEEKPFFINVPTYLEGGTGIGPEIHEIFTNALGDYLDYHDNFKKLIGIFGSGNRNFNVQFVLTAKRYASKYNKPLLYTYELSGIQKDIENFYEKIVDNLPKDYK</sequence>
<dbReference type="Pfam" id="PF07972">
    <property type="entry name" value="Flavodoxin_NdrI"/>
    <property type="match status" value="1"/>
</dbReference>
<proteinExistence type="predicted"/>
<dbReference type="Proteomes" id="UP000294726">
    <property type="component" value="Chromosome"/>
</dbReference>
<dbReference type="InterPro" id="IPR004465">
    <property type="entry name" value="RNR_NrdI"/>
</dbReference>
<dbReference type="EMBL" id="MLOK01000010">
    <property type="protein sequence ID" value="OIM22110.1"/>
    <property type="molecule type" value="Genomic_DNA"/>
</dbReference>
<dbReference type="PROSITE" id="PS50902">
    <property type="entry name" value="FLAVODOXIN_LIKE"/>
    <property type="match status" value="1"/>
</dbReference>
<dbReference type="InterPro" id="IPR029039">
    <property type="entry name" value="Flavoprotein-like_sf"/>
</dbReference>
<dbReference type="GeneID" id="75064963"/>
<evidence type="ECO:0000313" key="4">
    <source>
        <dbReference type="EMBL" id="VDB97105.1"/>
    </source>
</evidence>
<dbReference type="PIRSF" id="PIRSF005087">
    <property type="entry name" value="NrdI"/>
    <property type="match status" value="1"/>
</dbReference>
<feature type="domain" description="Flavodoxin-like" evidence="1">
    <location>
        <begin position="4"/>
        <end position="155"/>
    </location>
</feature>
<dbReference type="Proteomes" id="UP000181728">
    <property type="component" value="Unassembled WGS sequence"/>
</dbReference>
<evidence type="ECO:0000313" key="3">
    <source>
        <dbReference type="EMBL" id="OIM22110.1"/>
    </source>
</evidence>
<evidence type="ECO:0000259" key="1">
    <source>
        <dbReference type="PROSITE" id="PS50902"/>
    </source>
</evidence>
<evidence type="ECO:0000313" key="2">
    <source>
        <dbReference type="EMBL" id="MDV7714967.1"/>
    </source>
</evidence>
<dbReference type="Proteomes" id="UP001281024">
    <property type="component" value="Unassembled WGS sequence"/>
</dbReference>
<reference evidence="2" key="3">
    <citation type="submission" date="2019-10" db="EMBL/GenBank/DDBJ databases">
        <title>Malate fermentation in French cider.</title>
        <authorList>
            <person name="Cousin F.J."/>
            <person name="Medina Fernandez S."/>
            <person name="Misery B."/>
            <person name="Laplace J.-M."/>
            <person name="Cretenet M."/>
        </authorList>
    </citation>
    <scope>NUCLEOTIDE SEQUENCE</scope>
    <source>
        <strain evidence="2">UCMA15129</strain>
    </source>
</reference>
<dbReference type="RefSeq" id="WP_002816666.1">
    <property type="nucleotide sequence ID" value="NZ_CP014324.1"/>
</dbReference>
<dbReference type="EMBL" id="WERV01000003">
    <property type="protein sequence ID" value="MDV7714967.1"/>
    <property type="molecule type" value="Genomic_DNA"/>
</dbReference>
<dbReference type="PANTHER" id="PTHR37297">
    <property type="entry name" value="PROTEIN NRDI"/>
    <property type="match status" value="1"/>
</dbReference>
<dbReference type="GO" id="GO:0010181">
    <property type="term" value="F:FMN binding"/>
    <property type="evidence" value="ECO:0007669"/>
    <property type="project" value="InterPro"/>
</dbReference>
<protein>
    <submittedName>
        <fullName evidence="2">Class Ib ribonucleoside-diphosphate reductase assembly flavoprotein NrdI</fullName>
    </submittedName>
    <submittedName>
        <fullName evidence="3">Ribonucleotide reductase assembly protein NrdI</fullName>
    </submittedName>
    <submittedName>
        <fullName evidence="4">Ribonucleotide reduction protein NrdI</fullName>
    </submittedName>
</protein>
<dbReference type="GO" id="GO:0016651">
    <property type="term" value="F:oxidoreductase activity, acting on NAD(P)H"/>
    <property type="evidence" value="ECO:0007669"/>
    <property type="project" value="UniProtKB-ARBA"/>
</dbReference>
<dbReference type="AlphaFoldDB" id="A0A6H3GUC8"/>
<reference evidence="4 6" key="2">
    <citation type="submission" date="2018-08" db="EMBL/GenBank/DDBJ databases">
        <authorList>
            <person name="Lorentzen P. G. S. M."/>
        </authorList>
    </citation>
    <scope>NUCLEOTIDE SEQUENCE [LARGE SCALE GENOMIC DNA]</scope>
    <source>
        <strain evidence="4 6">CRBO_1381</strain>
    </source>
</reference>
<dbReference type="PANTHER" id="PTHR37297:SF1">
    <property type="entry name" value="PROTEIN NRDI"/>
    <property type="match status" value="1"/>
</dbReference>
<reference evidence="3 5" key="1">
    <citation type="journal article" date="2016" name="BMC Genomics">
        <title>Consensus pan-genome assembly of the specialised wine bacterium Oenococcus oeni.</title>
        <authorList>
            <person name="Sternes P.R."/>
            <person name="Borneman A.R."/>
        </authorList>
    </citation>
    <scope>NUCLEOTIDE SEQUENCE [LARGE SCALE GENOMIC DNA]</scope>
    <source>
        <strain evidence="3 5">AWRIB661</strain>
    </source>
</reference>